<evidence type="ECO:0000313" key="2">
    <source>
        <dbReference type="EMBL" id="GEW69159.1"/>
    </source>
</evidence>
<protein>
    <submittedName>
        <fullName evidence="2">Uncharacterized protein</fullName>
    </submittedName>
</protein>
<sequence>MIRASMKTSAMVFICPRLINQKPTRCPKLPKVVSSAVVNDVIVDAVKHSNGLADDGFEVVKKKRNRKKKHQKQADGVVLSKPSLNLHYRRVDKENSTKGFASTSKVGKSTSTGVHDKNVRLENSFSALNDDEESDLNDTTTWQHTQQVLNVLNESDSDVDEEITLDDRGGNLKTA</sequence>
<gene>
    <name evidence="2" type="ORF">Tci_241135</name>
</gene>
<feature type="region of interest" description="Disordered" evidence="1">
    <location>
        <begin position="153"/>
        <end position="175"/>
    </location>
</feature>
<proteinExistence type="predicted"/>
<accession>A0A699GXA9</accession>
<name>A0A699GXA9_TANCI</name>
<feature type="compositionally biased region" description="Low complexity" evidence="1">
    <location>
        <begin position="102"/>
        <end position="113"/>
    </location>
</feature>
<dbReference type="EMBL" id="BKCJ010069482">
    <property type="protein sequence ID" value="GEW69159.1"/>
    <property type="molecule type" value="Genomic_DNA"/>
</dbReference>
<dbReference type="AlphaFoldDB" id="A0A699GXA9"/>
<feature type="region of interest" description="Disordered" evidence="1">
    <location>
        <begin position="92"/>
        <end position="114"/>
    </location>
</feature>
<reference evidence="2" key="1">
    <citation type="journal article" date="2019" name="Sci. Rep.">
        <title>Draft genome of Tanacetum cinerariifolium, the natural source of mosquito coil.</title>
        <authorList>
            <person name="Yamashiro T."/>
            <person name="Shiraishi A."/>
            <person name="Satake H."/>
            <person name="Nakayama K."/>
        </authorList>
    </citation>
    <scope>NUCLEOTIDE SEQUENCE</scope>
</reference>
<comment type="caution">
    <text evidence="2">The sequence shown here is derived from an EMBL/GenBank/DDBJ whole genome shotgun (WGS) entry which is preliminary data.</text>
</comment>
<evidence type="ECO:0000256" key="1">
    <source>
        <dbReference type="SAM" id="MobiDB-lite"/>
    </source>
</evidence>
<feature type="compositionally biased region" description="Acidic residues" evidence="1">
    <location>
        <begin position="155"/>
        <end position="164"/>
    </location>
</feature>
<organism evidence="2">
    <name type="scientific">Tanacetum cinerariifolium</name>
    <name type="common">Dalmatian daisy</name>
    <name type="synonym">Chrysanthemum cinerariifolium</name>
    <dbReference type="NCBI Taxonomy" id="118510"/>
    <lineage>
        <taxon>Eukaryota</taxon>
        <taxon>Viridiplantae</taxon>
        <taxon>Streptophyta</taxon>
        <taxon>Embryophyta</taxon>
        <taxon>Tracheophyta</taxon>
        <taxon>Spermatophyta</taxon>
        <taxon>Magnoliopsida</taxon>
        <taxon>eudicotyledons</taxon>
        <taxon>Gunneridae</taxon>
        <taxon>Pentapetalae</taxon>
        <taxon>asterids</taxon>
        <taxon>campanulids</taxon>
        <taxon>Asterales</taxon>
        <taxon>Asteraceae</taxon>
        <taxon>Asteroideae</taxon>
        <taxon>Anthemideae</taxon>
        <taxon>Anthemidinae</taxon>
        <taxon>Tanacetum</taxon>
    </lineage>
</organism>
<feature type="compositionally biased region" description="Basic and acidic residues" evidence="1">
    <location>
        <begin position="165"/>
        <end position="175"/>
    </location>
</feature>